<gene>
    <name evidence="4" type="ORF">JRO89_XS15G0100100</name>
</gene>
<feature type="compositionally biased region" description="Polar residues" evidence="1">
    <location>
        <begin position="259"/>
        <end position="268"/>
    </location>
</feature>
<feature type="domain" description="DUF4283" evidence="2">
    <location>
        <begin position="29"/>
        <end position="103"/>
    </location>
</feature>
<dbReference type="PANTHER" id="PTHR31286:SF167">
    <property type="entry name" value="OS09G0268800 PROTEIN"/>
    <property type="match status" value="1"/>
</dbReference>
<dbReference type="PANTHER" id="PTHR31286">
    <property type="entry name" value="GLYCINE-RICH CELL WALL STRUCTURAL PROTEIN 1.8-LIKE"/>
    <property type="match status" value="1"/>
</dbReference>
<feature type="domain" description="Zinc knuckle CX2CX4HX4C" evidence="3">
    <location>
        <begin position="170"/>
        <end position="218"/>
    </location>
</feature>
<dbReference type="Proteomes" id="UP000827721">
    <property type="component" value="Unassembled WGS sequence"/>
</dbReference>
<keyword evidence="5" id="KW-1185">Reference proteome</keyword>
<reference evidence="4 5" key="1">
    <citation type="submission" date="2021-02" db="EMBL/GenBank/DDBJ databases">
        <title>Plant Genome Project.</title>
        <authorList>
            <person name="Zhang R.-G."/>
        </authorList>
    </citation>
    <scope>NUCLEOTIDE SEQUENCE [LARGE SCALE GENOMIC DNA]</scope>
    <source>
        <tissue evidence="4">Leaves</tissue>
    </source>
</reference>
<dbReference type="InterPro" id="IPR025558">
    <property type="entry name" value="DUF4283"/>
</dbReference>
<protein>
    <recommendedName>
        <fullName evidence="6">CCHC-type domain-containing protein</fullName>
    </recommendedName>
</protein>
<name>A0ABQ8H1I9_9ROSI</name>
<dbReference type="InterPro" id="IPR025836">
    <property type="entry name" value="Zn_knuckle_CX2CX4HX4C"/>
</dbReference>
<dbReference type="Pfam" id="PF14111">
    <property type="entry name" value="DUF4283"/>
    <property type="match status" value="1"/>
</dbReference>
<comment type="caution">
    <text evidence="4">The sequence shown here is derived from an EMBL/GenBank/DDBJ whole genome shotgun (WGS) entry which is preliminary data.</text>
</comment>
<evidence type="ECO:0000256" key="1">
    <source>
        <dbReference type="SAM" id="MobiDB-lite"/>
    </source>
</evidence>
<dbReference type="EMBL" id="JAFEMO010000015">
    <property type="protein sequence ID" value="KAH7544072.1"/>
    <property type="molecule type" value="Genomic_DNA"/>
</dbReference>
<evidence type="ECO:0000259" key="2">
    <source>
        <dbReference type="Pfam" id="PF14111"/>
    </source>
</evidence>
<dbReference type="InterPro" id="IPR040256">
    <property type="entry name" value="At4g02000-like"/>
</dbReference>
<evidence type="ECO:0000259" key="3">
    <source>
        <dbReference type="Pfam" id="PF14392"/>
    </source>
</evidence>
<feature type="region of interest" description="Disordered" evidence="1">
    <location>
        <begin position="239"/>
        <end position="281"/>
    </location>
</feature>
<evidence type="ECO:0008006" key="6">
    <source>
        <dbReference type="Google" id="ProtNLM"/>
    </source>
</evidence>
<proteinExistence type="predicted"/>
<evidence type="ECO:0000313" key="5">
    <source>
        <dbReference type="Proteomes" id="UP000827721"/>
    </source>
</evidence>
<organism evidence="4 5">
    <name type="scientific">Xanthoceras sorbifolium</name>
    <dbReference type="NCBI Taxonomy" id="99658"/>
    <lineage>
        <taxon>Eukaryota</taxon>
        <taxon>Viridiplantae</taxon>
        <taxon>Streptophyta</taxon>
        <taxon>Embryophyta</taxon>
        <taxon>Tracheophyta</taxon>
        <taxon>Spermatophyta</taxon>
        <taxon>Magnoliopsida</taxon>
        <taxon>eudicotyledons</taxon>
        <taxon>Gunneridae</taxon>
        <taxon>Pentapetalae</taxon>
        <taxon>rosids</taxon>
        <taxon>malvids</taxon>
        <taxon>Sapindales</taxon>
        <taxon>Sapindaceae</taxon>
        <taxon>Xanthoceroideae</taxon>
        <taxon>Xanthoceras</taxon>
    </lineage>
</organism>
<accession>A0ABQ8H1I9</accession>
<dbReference type="Pfam" id="PF14392">
    <property type="entry name" value="zf-CCHC_4"/>
    <property type="match status" value="1"/>
</dbReference>
<sequence length="295" mass="33783">MRLLNYVKLKETKKPFVHMALKIQAVSNRKLSLYLFGRIMASKQVNRKAFRAIISRIWRTTHEVDVELVQDNTFPFTFKNQMDRRQVLTGGPWSFDNFLLVLEEPRGVGSMAGLAFNKTEFWLPIHNALQLCMNREVRKFLGSLIDKVVDIDTGAIGDCLGRYLRVRVVVDISKSLKRYLRVDLSDSGEETMMLLHYEKLLEYCFGCGLLGHVVCMCPQSWNIADDYLKRDEFGSWMRATSPTSRNIPSRGKQAEPKSQDNANKNQPEVGSDGSEKSSQQHYVVHSASLIDMIQI</sequence>
<evidence type="ECO:0000313" key="4">
    <source>
        <dbReference type="EMBL" id="KAH7544072.1"/>
    </source>
</evidence>